<proteinExistence type="inferred from homology"/>
<dbReference type="SMART" id="SM00849">
    <property type="entry name" value="Lactamase_B"/>
    <property type="match status" value="1"/>
</dbReference>
<evidence type="ECO:0000256" key="11">
    <source>
        <dbReference type="SAM" id="Coils"/>
    </source>
</evidence>
<dbReference type="InterPro" id="IPR001279">
    <property type="entry name" value="Metallo-B-lactamas"/>
</dbReference>
<keyword evidence="7" id="KW-0479">Metal-binding</keyword>
<keyword evidence="5" id="KW-0819">tRNA processing</keyword>
<dbReference type="InterPro" id="IPR036866">
    <property type="entry name" value="RibonucZ/Hydroxyglut_hydro"/>
</dbReference>
<dbReference type="EMBL" id="JARK01001340">
    <property type="protein sequence ID" value="EYC31267.1"/>
    <property type="molecule type" value="Genomic_DNA"/>
</dbReference>
<evidence type="ECO:0000256" key="9">
    <source>
        <dbReference type="ARBA" id="ARBA00022801"/>
    </source>
</evidence>
<dbReference type="CDD" id="cd07718">
    <property type="entry name" value="RNaseZ_ELAC1_ELAC2-C-term-like_MBL-fold"/>
    <property type="match status" value="1"/>
</dbReference>
<evidence type="ECO:0000256" key="4">
    <source>
        <dbReference type="ARBA" id="ARBA00012477"/>
    </source>
</evidence>
<dbReference type="Pfam" id="PF12706">
    <property type="entry name" value="Lactamase_B_2"/>
    <property type="match status" value="1"/>
</dbReference>
<accession>A0A016VW51</accession>
<dbReference type="STRING" id="53326.A0A016VW51"/>
<feature type="coiled-coil region" evidence="11">
    <location>
        <begin position="67"/>
        <end position="94"/>
    </location>
</feature>
<keyword evidence="15" id="KW-1185">Reference proteome</keyword>
<dbReference type="GO" id="GO:0042781">
    <property type="term" value="F:3'-tRNA processing endoribonuclease activity"/>
    <property type="evidence" value="ECO:0007669"/>
    <property type="project" value="UniProtKB-EC"/>
</dbReference>
<dbReference type="GO" id="GO:0005739">
    <property type="term" value="C:mitochondrion"/>
    <property type="evidence" value="ECO:0007669"/>
    <property type="project" value="TreeGrafter"/>
</dbReference>
<keyword evidence="10" id="KW-0862">Zinc</keyword>
<dbReference type="EC" id="3.1.26.11" evidence="4"/>
<comment type="cofactor">
    <cofactor evidence="2">
        <name>Zn(2+)</name>
        <dbReference type="ChEBI" id="CHEBI:29105"/>
    </cofactor>
</comment>
<name>A0A016VW51_9BILA</name>
<dbReference type="SUPFAM" id="SSF56281">
    <property type="entry name" value="Metallo-hydrolase/oxidoreductase"/>
    <property type="match status" value="2"/>
</dbReference>
<evidence type="ECO:0000256" key="3">
    <source>
        <dbReference type="ARBA" id="ARBA00007823"/>
    </source>
</evidence>
<comment type="similarity">
    <text evidence="3">Belongs to the RNase Z family.</text>
</comment>
<evidence type="ECO:0000256" key="7">
    <source>
        <dbReference type="ARBA" id="ARBA00022723"/>
    </source>
</evidence>
<dbReference type="Gene3D" id="3.60.15.10">
    <property type="entry name" value="Ribonuclease Z/Hydroxyacylglutathione hydrolase-like"/>
    <property type="match status" value="2"/>
</dbReference>
<evidence type="ECO:0000256" key="10">
    <source>
        <dbReference type="ARBA" id="ARBA00022833"/>
    </source>
</evidence>
<reference evidence="15" key="1">
    <citation type="journal article" date="2015" name="Nat. Genet.">
        <title>The genome and transcriptome of the zoonotic hookworm Ancylostoma ceylanicum identify infection-specific gene families.</title>
        <authorList>
            <person name="Schwarz E.M."/>
            <person name="Hu Y."/>
            <person name="Antoshechkin I."/>
            <person name="Miller M.M."/>
            <person name="Sternberg P.W."/>
            <person name="Aroian R.V."/>
        </authorList>
    </citation>
    <scope>NUCLEOTIDE SEQUENCE</scope>
    <source>
        <strain evidence="15">HY135</strain>
    </source>
</reference>
<evidence type="ECO:0000256" key="1">
    <source>
        <dbReference type="ARBA" id="ARBA00000402"/>
    </source>
</evidence>
<dbReference type="FunFam" id="3.60.15.10:FF:000135">
    <property type="entry name" value="Ribonuclease Z"/>
    <property type="match status" value="1"/>
</dbReference>
<evidence type="ECO:0000313" key="14">
    <source>
        <dbReference type="EMBL" id="EYC31267.1"/>
    </source>
</evidence>
<comment type="catalytic activity">
    <reaction evidence="1">
        <text>Endonucleolytic cleavage of RNA, removing extra 3' nucleotides from tRNA precursor, generating 3' termini of tRNAs. A 3'-hydroxy group is left at the tRNA terminus and a 5'-phosphoryl group is left at the trailer molecule.</text>
        <dbReference type="EC" id="3.1.26.11"/>
    </reaction>
</comment>
<dbReference type="FunFam" id="3.60.15.10:FF:000086">
    <property type="entry name" value="Ribonuclease Z"/>
    <property type="match status" value="1"/>
</dbReference>
<comment type="caution">
    <text evidence="14">The sequence shown here is derived from an EMBL/GenBank/DDBJ whole genome shotgun (WGS) entry which is preliminary data.</text>
</comment>
<dbReference type="PANTHER" id="PTHR12553:SF49">
    <property type="entry name" value="ZINC PHOSPHODIESTERASE ELAC PROTEIN 2"/>
    <property type="match status" value="1"/>
</dbReference>
<dbReference type="Proteomes" id="UP000024635">
    <property type="component" value="Unassembled WGS sequence"/>
</dbReference>
<evidence type="ECO:0000313" key="15">
    <source>
        <dbReference type="Proteomes" id="UP000024635"/>
    </source>
</evidence>
<keyword evidence="8" id="KW-0255">Endonuclease</keyword>
<dbReference type="AlphaFoldDB" id="A0A016VW51"/>
<dbReference type="PANTHER" id="PTHR12553">
    <property type="entry name" value="ZINC PHOSPHODIESTERASE ELAC PROTEIN 2"/>
    <property type="match status" value="1"/>
</dbReference>
<keyword evidence="11" id="KW-0175">Coiled coil</keyword>
<evidence type="ECO:0000256" key="6">
    <source>
        <dbReference type="ARBA" id="ARBA00022722"/>
    </source>
</evidence>
<dbReference type="GO" id="GO:0046872">
    <property type="term" value="F:metal ion binding"/>
    <property type="evidence" value="ECO:0007669"/>
    <property type="project" value="UniProtKB-KW"/>
</dbReference>
<feature type="region of interest" description="Disordered" evidence="12">
    <location>
        <begin position="821"/>
        <end position="844"/>
    </location>
</feature>
<dbReference type="Pfam" id="PF13691">
    <property type="entry name" value="Lactamase_B_4"/>
    <property type="match status" value="1"/>
</dbReference>
<keyword evidence="6" id="KW-0540">Nuclease</keyword>
<evidence type="ECO:0000256" key="8">
    <source>
        <dbReference type="ARBA" id="ARBA00022759"/>
    </source>
</evidence>
<protein>
    <recommendedName>
        <fullName evidence="4">ribonuclease Z</fullName>
        <ecNumber evidence="4">3.1.26.11</ecNumber>
    </recommendedName>
</protein>
<dbReference type="OrthoDB" id="527344at2759"/>
<evidence type="ECO:0000256" key="12">
    <source>
        <dbReference type="SAM" id="MobiDB-lite"/>
    </source>
</evidence>
<evidence type="ECO:0000256" key="5">
    <source>
        <dbReference type="ARBA" id="ARBA00022694"/>
    </source>
</evidence>
<dbReference type="GO" id="GO:1990180">
    <property type="term" value="P:mitochondrial tRNA 3'-end processing"/>
    <property type="evidence" value="ECO:0007669"/>
    <property type="project" value="TreeGrafter"/>
</dbReference>
<feature type="domain" description="Metallo-beta-lactamase" evidence="13">
    <location>
        <begin position="510"/>
        <end position="756"/>
    </location>
</feature>
<sequence length="844" mass="94676">MNATLRINSLIVLCRQQSRSVFLSTPWRSSKKDKSGSLDQDFLAEIERKIARNKQILRKHSLSHFKARELSSSIDNLRISMNSAQQKQREALDAQANSIANIPAHVSIEVLGNGTCHIRPCVAIRTPLKTYLFNCPEGASRFLPQLRMKALNVNDIFITRSTWDNIAGISSILLSKETNCLPTRIHGAMNIKHFLECIRPFQDSDYGSAKYPSQVDERDYTLGSYEDAALRVTYLPLSAPLHDTKGMAESLNVAYLIELKEPPRRIDPLKLIAHKVPKGPLIGKLKNGETIELADGRKIQPEDVYSDERPKEERPRALVFECSGEAHIKAIIENSAIQLFTSGTKCIDHVVHLSEQSVIQLPLYAEFVDSLGEKCRHIVVNASCPVVPGVESIYRNHRLLNQISPDLFPPLHPLGWTGLVTQGNELAVNDGIFIKAAPLQRFWMRMGGGEEPIIADLRDTEIPFTEKAKELMEDLREDTEKLRASLSEPCEYPKVSFLGTSSAVPSKYRNVSSYLLQTSPTAAVLIDVGEGTYGQLRVLLGDEGCNELLCNLHAVFVTHAHQDHMNGLYTVIERRKEAMDASGKAYVPLVLVSNRNVLKPLKTYSMCFCDLQSLVEIVDISRHPITPPASPGPPAKRRRLPSPVLSACRNVIEQMPRPLFSEQTWNIQEIKAVQVHHTRMANGFVFGIGGKRVVFSGDTKPCDLLVEEGEDADLLIHEATFEDGHEADALKKKHSTMGQAVEIGRKMKARHVILTHFSARYPKVPELPAYLEKSGNVGVAMDNLSVRFDQLPLVPKLIPIFREVYQEELFEIELRKESRTLKQKEELEKKQKAELKSRENTVAN</sequence>
<dbReference type="InterPro" id="IPR047151">
    <property type="entry name" value="RNZ2-like"/>
</dbReference>
<evidence type="ECO:0000259" key="13">
    <source>
        <dbReference type="SMART" id="SM00849"/>
    </source>
</evidence>
<gene>
    <name evidence="14" type="primary">Acey_s0004.g2064</name>
    <name evidence="14" type="synonym">Acey-hoe-1</name>
    <name evidence="14" type="ORF">Y032_0004g2064</name>
</gene>
<keyword evidence="9" id="KW-0378">Hydrolase</keyword>
<organism evidence="14 15">
    <name type="scientific">Ancylostoma ceylanicum</name>
    <dbReference type="NCBI Taxonomy" id="53326"/>
    <lineage>
        <taxon>Eukaryota</taxon>
        <taxon>Metazoa</taxon>
        <taxon>Ecdysozoa</taxon>
        <taxon>Nematoda</taxon>
        <taxon>Chromadorea</taxon>
        <taxon>Rhabditida</taxon>
        <taxon>Rhabditina</taxon>
        <taxon>Rhabditomorpha</taxon>
        <taxon>Strongyloidea</taxon>
        <taxon>Ancylostomatidae</taxon>
        <taxon>Ancylostomatinae</taxon>
        <taxon>Ancylostoma</taxon>
    </lineage>
</organism>
<dbReference type="InterPro" id="IPR027794">
    <property type="entry name" value="tRNase_Z_dom"/>
</dbReference>
<evidence type="ECO:0000256" key="2">
    <source>
        <dbReference type="ARBA" id="ARBA00001947"/>
    </source>
</evidence>